<dbReference type="EMBL" id="BMWP01000024">
    <property type="protein sequence ID" value="GGW43540.1"/>
    <property type="molecule type" value="Genomic_DNA"/>
</dbReference>
<gene>
    <name evidence="1" type="ORF">GCM10007383_30090</name>
</gene>
<evidence type="ECO:0008006" key="3">
    <source>
        <dbReference type="Google" id="ProtNLM"/>
    </source>
</evidence>
<reference evidence="1" key="2">
    <citation type="submission" date="2020-09" db="EMBL/GenBank/DDBJ databases">
        <authorList>
            <person name="Sun Q."/>
            <person name="Kim S."/>
        </authorList>
    </citation>
    <scope>NUCLEOTIDE SEQUENCE</scope>
    <source>
        <strain evidence="1">KCTC 12113</strain>
    </source>
</reference>
<dbReference type="RefSeq" id="WP_026814070.1">
    <property type="nucleotide sequence ID" value="NZ_BMWP01000024.1"/>
</dbReference>
<dbReference type="InterPro" id="IPR046290">
    <property type="entry name" value="DUF6327"/>
</dbReference>
<evidence type="ECO:0000313" key="2">
    <source>
        <dbReference type="Proteomes" id="UP000634668"/>
    </source>
</evidence>
<proteinExistence type="predicted"/>
<protein>
    <recommendedName>
        <fullName evidence="3">Glutaminyl-tRNA synthetase</fullName>
    </recommendedName>
</protein>
<sequence length="72" mass="8391">MNTKPVFTSFEEIDHRLRILKLQRQIELEQMKLQVKGAKNNIVPTALMGGVGKWSKRLLISFISRKILRKLT</sequence>
<dbReference type="AlphaFoldDB" id="A0A918MQ69"/>
<organism evidence="1 2">
    <name type="scientific">Arenibacter certesii</name>
    <dbReference type="NCBI Taxonomy" id="228955"/>
    <lineage>
        <taxon>Bacteria</taxon>
        <taxon>Pseudomonadati</taxon>
        <taxon>Bacteroidota</taxon>
        <taxon>Flavobacteriia</taxon>
        <taxon>Flavobacteriales</taxon>
        <taxon>Flavobacteriaceae</taxon>
        <taxon>Arenibacter</taxon>
    </lineage>
</organism>
<dbReference type="Pfam" id="PF19852">
    <property type="entry name" value="DUF6327"/>
    <property type="match status" value="1"/>
</dbReference>
<accession>A0A918MQ69</accession>
<keyword evidence="2" id="KW-1185">Reference proteome</keyword>
<name>A0A918MQ69_9FLAO</name>
<evidence type="ECO:0000313" key="1">
    <source>
        <dbReference type="EMBL" id="GGW43540.1"/>
    </source>
</evidence>
<dbReference type="Proteomes" id="UP000634668">
    <property type="component" value="Unassembled WGS sequence"/>
</dbReference>
<reference evidence="1" key="1">
    <citation type="journal article" date="2014" name="Int. J. Syst. Evol. Microbiol.">
        <title>Complete genome sequence of Corynebacterium casei LMG S-19264T (=DSM 44701T), isolated from a smear-ripened cheese.</title>
        <authorList>
            <consortium name="US DOE Joint Genome Institute (JGI-PGF)"/>
            <person name="Walter F."/>
            <person name="Albersmeier A."/>
            <person name="Kalinowski J."/>
            <person name="Ruckert C."/>
        </authorList>
    </citation>
    <scope>NUCLEOTIDE SEQUENCE</scope>
    <source>
        <strain evidence="1">KCTC 12113</strain>
    </source>
</reference>
<comment type="caution">
    <text evidence="1">The sequence shown here is derived from an EMBL/GenBank/DDBJ whole genome shotgun (WGS) entry which is preliminary data.</text>
</comment>